<proteinExistence type="inferred from homology"/>
<evidence type="ECO:0000313" key="9">
    <source>
        <dbReference type="EMBL" id="HJE23546.1"/>
    </source>
</evidence>
<feature type="transmembrane region" description="Helical" evidence="8">
    <location>
        <begin position="101"/>
        <end position="122"/>
    </location>
</feature>
<keyword evidence="3" id="KW-0813">Transport</keyword>
<gene>
    <name evidence="9" type="ORF">K8W01_07790</name>
</gene>
<protein>
    <recommendedName>
        <fullName evidence="8">Probable membrane transporter protein</fullName>
    </recommendedName>
</protein>
<keyword evidence="5 8" id="KW-0812">Transmembrane</keyword>
<feature type="transmembrane region" description="Helical" evidence="8">
    <location>
        <begin position="202"/>
        <end position="222"/>
    </location>
</feature>
<dbReference type="PANTHER" id="PTHR30269">
    <property type="entry name" value="TRANSMEMBRANE PROTEIN YFCA"/>
    <property type="match status" value="1"/>
</dbReference>
<dbReference type="EMBL" id="DYYG01000025">
    <property type="protein sequence ID" value="HJE23546.1"/>
    <property type="molecule type" value="Genomic_DNA"/>
</dbReference>
<dbReference type="InterPro" id="IPR002781">
    <property type="entry name" value="TM_pro_TauE-like"/>
</dbReference>
<name>A0A921E1A6_9HYPH</name>
<dbReference type="Pfam" id="PF01925">
    <property type="entry name" value="TauE"/>
    <property type="match status" value="1"/>
</dbReference>
<dbReference type="InterPro" id="IPR052017">
    <property type="entry name" value="TSUP"/>
</dbReference>
<dbReference type="Proteomes" id="UP000742631">
    <property type="component" value="Unassembled WGS sequence"/>
</dbReference>
<organism evidence="9 10">
    <name type="scientific">Methylorubrum populi</name>
    <dbReference type="NCBI Taxonomy" id="223967"/>
    <lineage>
        <taxon>Bacteria</taxon>
        <taxon>Pseudomonadati</taxon>
        <taxon>Pseudomonadota</taxon>
        <taxon>Alphaproteobacteria</taxon>
        <taxon>Hyphomicrobiales</taxon>
        <taxon>Methylobacteriaceae</taxon>
        <taxon>Methylorubrum</taxon>
    </lineage>
</organism>
<comment type="similarity">
    <text evidence="2 8">Belongs to the 4-toluene sulfonate uptake permease (TSUP) (TC 2.A.102) family.</text>
</comment>
<accession>A0A921E1A6</accession>
<reference evidence="9" key="1">
    <citation type="journal article" date="2021" name="PeerJ">
        <title>Extensive microbial diversity within the chicken gut microbiome revealed by metagenomics and culture.</title>
        <authorList>
            <person name="Gilroy R."/>
            <person name="Ravi A."/>
            <person name="Getino M."/>
            <person name="Pursley I."/>
            <person name="Horton D.L."/>
            <person name="Alikhan N.F."/>
            <person name="Baker D."/>
            <person name="Gharbi K."/>
            <person name="Hall N."/>
            <person name="Watson M."/>
            <person name="Adriaenssens E.M."/>
            <person name="Foster-Nyarko E."/>
            <person name="Jarju S."/>
            <person name="Secka A."/>
            <person name="Antonio M."/>
            <person name="Oren A."/>
            <person name="Chaudhuri R.R."/>
            <person name="La Ragione R."/>
            <person name="Hildebrand F."/>
            <person name="Pallen M.J."/>
        </authorList>
    </citation>
    <scope>NUCLEOTIDE SEQUENCE</scope>
    <source>
        <strain evidence="9">316</strain>
    </source>
</reference>
<evidence type="ECO:0000256" key="3">
    <source>
        <dbReference type="ARBA" id="ARBA00022448"/>
    </source>
</evidence>
<feature type="transmembrane region" description="Helical" evidence="8">
    <location>
        <begin position="134"/>
        <end position="154"/>
    </location>
</feature>
<keyword evidence="7 8" id="KW-0472">Membrane</keyword>
<keyword evidence="4 8" id="KW-1003">Cell membrane</keyword>
<dbReference type="GO" id="GO:0005886">
    <property type="term" value="C:plasma membrane"/>
    <property type="evidence" value="ECO:0007669"/>
    <property type="project" value="UniProtKB-SubCell"/>
</dbReference>
<keyword evidence="6 8" id="KW-1133">Transmembrane helix</keyword>
<feature type="transmembrane region" description="Helical" evidence="8">
    <location>
        <begin position="41"/>
        <end position="65"/>
    </location>
</feature>
<comment type="subcellular location">
    <subcellularLocation>
        <location evidence="1 8">Cell membrane</location>
        <topology evidence="1 8">Multi-pass membrane protein</topology>
    </subcellularLocation>
</comment>
<evidence type="ECO:0000256" key="8">
    <source>
        <dbReference type="RuleBase" id="RU363041"/>
    </source>
</evidence>
<evidence type="ECO:0000256" key="4">
    <source>
        <dbReference type="ARBA" id="ARBA00022475"/>
    </source>
</evidence>
<reference evidence="9" key="2">
    <citation type="submission" date="2021-09" db="EMBL/GenBank/DDBJ databases">
        <authorList>
            <person name="Gilroy R."/>
        </authorList>
    </citation>
    <scope>NUCLEOTIDE SEQUENCE</scope>
    <source>
        <strain evidence="9">316</strain>
    </source>
</reference>
<dbReference type="AlphaFoldDB" id="A0A921E1A6"/>
<feature type="transmembrane region" description="Helical" evidence="8">
    <location>
        <begin position="228"/>
        <end position="246"/>
    </location>
</feature>
<evidence type="ECO:0000256" key="6">
    <source>
        <dbReference type="ARBA" id="ARBA00022989"/>
    </source>
</evidence>
<evidence type="ECO:0000256" key="1">
    <source>
        <dbReference type="ARBA" id="ARBA00004651"/>
    </source>
</evidence>
<evidence type="ECO:0000256" key="5">
    <source>
        <dbReference type="ARBA" id="ARBA00022692"/>
    </source>
</evidence>
<comment type="caution">
    <text evidence="9">The sequence shown here is derived from an EMBL/GenBank/DDBJ whole genome shotgun (WGS) entry which is preliminary data.</text>
</comment>
<sequence length="250" mass="25520">MTFSLEPLPLAVAASAFLLAGFVKGMVGLGLPPVAMGLLSLVMAPVQAAALLVVPAFVTNVWQLVAGPRFGILLRRLWPMLAASVVGTLVAAAILHGHYGVQATVFLGLALIAYAAVGLAALKLHVPPTMERWLGPVIGAATGLVTAATAVSSFPSAPYLSALGLTKDDLIQALGLSFTVSTVALAVALAGGGALSLNMAGISLLALVPAGIGMVLGGWVRGRVSERVFRRCFFLGLLALGLHLALRPLF</sequence>
<evidence type="ECO:0000313" key="10">
    <source>
        <dbReference type="Proteomes" id="UP000742631"/>
    </source>
</evidence>
<evidence type="ECO:0000256" key="7">
    <source>
        <dbReference type="ARBA" id="ARBA00023136"/>
    </source>
</evidence>
<feature type="transmembrane region" description="Helical" evidence="8">
    <location>
        <begin position="174"/>
        <end position="195"/>
    </location>
</feature>
<feature type="transmembrane region" description="Helical" evidence="8">
    <location>
        <begin position="77"/>
        <end position="95"/>
    </location>
</feature>
<evidence type="ECO:0000256" key="2">
    <source>
        <dbReference type="ARBA" id="ARBA00009142"/>
    </source>
</evidence>
<dbReference type="PANTHER" id="PTHR30269:SF32">
    <property type="entry name" value="MEMBRANE TRANSPORTER PROTEIN-RELATED"/>
    <property type="match status" value="1"/>
</dbReference>